<dbReference type="RefSeq" id="WP_274140150.1">
    <property type="nucleotide sequence ID" value="NZ_JAJUBB010000002.1"/>
</dbReference>
<proteinExistence type="predicted"/>
<gene>
    <name evidence="1" type="ORF">LRP49_03130</name>
</gene>
<organism evidence="1 2">
    <name type="scientific">Enterovibrio qingdaonensis</name>
    <dbReference type="NCBI Taxonomy" id="2899818"/>
    <lineage>
        <taxon>Bacteria</taxon>
        <taxon>Pseudomonadati</taxon>
        <taxon>Pseudomonadota</taxon>
        <taxon>Gammaproteobacteria</taxon>
        <taxon>Vibrionales</taxon>
        <taxon>Vibrionaceae</taxon>
        <taxon>Enterovibrio</taxon>
    </lineage>
</organism>
<reference evidence="1" key="1">
    <citation type="submission" date="2021-12" db="EMBL/GenBank/DDBJ databases">
        <title>Enterovibrio ZSDZ35 sp. nov. and Enterovibrio ZSDZ42 sp. nov., isolated from coastal seawater in Qingdao.</title>
        <authorList>
            <person name="Zhang P."/>
        </authorList>
    </citation>
    <scope>NUCLEOTIDE SEQUENCE</scope>
    <source>
        <strain evidence="1">ZSDZ35</strain>
    </source>
</reference>
<keyword evidence="2" id="KW-1185">Reference proteome</keyword>
<evidence type="ECO:0000313" key="2">
    <source>
        <dbReference type="Proteomes" id="UP001149821"/>
    </source>
</evidence>
<comment type="caution">
    <text evidence="1">The sequence shown here is derived from an EMBL/GenBank/DDBJ whole genome shotgun (WGS) entry which is preliminary data.</text>
</comment>
<accession>A0ABT5QGT8</accession>
<protein>
    <submittedName>
        <fullName evidence="1">Uncharacterized protein</fullName>
    </submittedName>
</protein>
<evidence type="ECO:0000313" key="1">
    <source>
        <dbReference type="EMBL" id="MDD1780185.1"/>
    </source>
</evidence>
<name>A0ABT5QGT8_9GAMM</name>
<sequence length="203" mass="21967">MDGMALDKIFSNFSNVRKISGVNSYFLNKPSTPIKNKLVDVTEQQHVVSISHDSETGAFTIAPDENGSGLWIPYLGNGPGHDGAKGNGTYTGKVADKEWVATGPFSGCLAGAFFAKGLPHFAHIITPAHNHPCATTGEQISGIIQATGATKYETWKVDGTGAGIAFFMKYDGYWKRRFVYIHPDGSVCQMNMDSKIITYPQTV</sequence>
<dbReference type="Proteomes" id="UP001149821">
    <property type="component" value="Unassembled WGS sequence"/>
</dbReference>
<dbReference type="EMBL" id="JAJUBB010000002">
    <property type="protein sequence ID" value="MDD1780185.1"/>
    <property type="molecule type" value="Genomic_DNA"/>
</dbReference>